<proteinExistence type="predicted"/>
<dbReference type="Proteomes" id="UP000095283">
    <property type="component" value="Unplaced"/>
</dbReference>
<evidence type="ECO:0000313" key="2">
    <source>
        <dbReference type="WBParaSite" id="Hba_06592"/>
    </source>
</evidence>
<evidence type="ECO:0000313" key="1">
    <source>
        <dbReference type="Proteomes" id="UP000095283"/>
    </source>
</evidence>
<dbReference type="WBParaSite" id="Hba_06592">
    <property type="protein sequence ID" value="Hba_06592"/>
    <property type="gene ID" value="Hba_06592"/>
</dbReference>
<sequence length="45" mass="5234">MTSELVSNSARQRYLLTNYLDETREAPPMEKVVQDVVAALEYFRV</sequence>
<dbReference type="AlphaFoldDB" id="A0A1I7WND1"/>
<organism evidence="1 2">
    <name type="scientific">Heterorhabditis bacteriophora</name>
    <name type="common">Entomopathogenic nematode worm</name>
    <dbReference type="NCBI Taxonomy" id="37862"/>
    <lineage>
        <taxon>Eukaryota</taxon>
        <taxon>Metazoa</taxon>
        <taxon>Ecdysozoa</taxon>
        <taxon>Nematoda</taxon>
        <taxon>Chromadorea</taxon>
        <taxon>Rhabditida</taxon>
        <taxon>Rhabditina</taxon>
        <taxon>Rhabditomorpha</taxon>
        <taxon>Strongyloidea</taxon>
        <taxon>Heterorhabditidae</taxon>
        <taxon>Heterorhabditis</taxon>
    </lineage>
</organism>
<reference evidence="2" key="1">
    <citation type="submission" date="2016-11" db="UniProtKB">
        <authorList>
            <consortium name="WormBaseParasite"/>
        </authorList>
    </citation>
    <scope>IDENTIFICATION</scope>
</reference>
<accession>A0A1I7WND1</accession>
<keyword evidence="1" id="KW-1185">Reference proteome</keyword>
<protein>
    <submittedName>
        <fullName evidence="2">Transposase</fullName>
    </submittedName>
</protein>
<name>A0A1I7WND1_HETBA</name>